<evidence type="ECO:0000313" key="3">
    <source>
        <dbReference type="Proteomes" id="UP000317288"/>
    </source>
</evidence>
<reference evidence="2 3" key="1">
    <citation type="submission" date="2019-07" db="EMBL/GenBank/DDBJ databases">
        <title>Diversity of Bacteria from Kongsfjorden, Arctic.</title>
        <authorList>
            <person name="Yu Y."/>
        </authorList>
    </citation>
    <scope>NUCLEOTIDE SEQUENCE [LARGE SCALE GENOMIC DNA]</scope>
    <source>
        <strain evidence="2 3">SM1922</strain>
    </source>
</reference>
<dbReference type="Pfam" id="PF04246">
    <property type="entry name" value="RseC_MucC"/>
    <property type="match status" value="1"/>
</dbReference>
<accession>A0A558J5S6</accession>
<evidence type="ECO:0000313" key="2">
    <source>
        <dbReference type="EMBL" id="TVU89001.1"/>
    </source>
</evidence>
<name>A0A558J5S6_9GAMM</name>
<protein>
    <submittedName>
        <fullName evidence="2">SoxR reducing system RseC family protein</fullName>
    </submittedName>
</protein>
<feature type="transmembrane region" description="Helical" evidence="1">
    <location>
        <begin position="96"/>
        <end position="118"/>
    </location>
</feature>
<organism evidence="2 3">
    <name type="scientific">Vreelandella titanicae</name>
    <dbReference type="NCBI Taxonomy" id="664683"/>
    <lineage>
        <taxon>Bacteria</taxon>
        <taxon>Pseudomonadati</taxon>
        <taxon>Pseudomonadota</taxon>
        <taxon>Gammaproteobacteria</taxon>
        <taxon>Oceanospirillales</taxon>
        <taxon>Halomonadaceae</taxon>
        <taxon>Vreelandella</taxon>
    </lineage>
</organism>
<keyword evidence="1" id="KW-0472">Membrane</keyword>
<evidence type="ECO:0000256" key="1">
    <source>
        <dbReference type="SAM" id="Phobius"/>
    </source>
</evidence>
<gene>
    <name evidence="2" type="ORF">FQP89_13320</name>
</gene>
<dbReference type="EMBL" id="VNFE01000004">
    <property type="protein sequence ID" value="TVU89001.1"/>
    <property type="molecule type" value="Genomic_DNA"/>
</dbReference>
<dbReference type="Proteomes" id="UP000317288">
    <property type="component" value="Unassembled WGS sequence"/>
</dbReference>
<dbReference type="AlphaFoldDB" id="A0A558J5S6"/>
<sequence length="160" mass="17177">MMTSVHCASQLSTPLLRMGTTVDYFPFGCAPRGLIVEISAQQGCEQCAQGRGCGIGLLARQRSQRIAVTLPPNVHSAEQSYPLGSQVTISLPRASVTLLAFCVYGLPLLLALLLSGLVSFVSTAIWLAPLVFFIALAGGALSIKCLMRERGERFRPRLVN</sequence>
<feature type="transmembrane region" description="Helical" evidence="1">
    <location>
        <begin position="124"/>
        <end position="147"/>
    </location>
</feature>
<comment type="caution">
    <text evidence="2">The sequence shown here is derived from an EMBL/GenBank/DDBJ whole genome shotgun (WGS) entry which is preliminary data.</text>
</comment>
<keyword evidence="1" id="KW-1133">Transmembrane helix</keyword>
<proteinExistence type="predicted"/>
<keyword evidence="1" id="KW-0812">Transmembrane</keyword>